<proteinExistence type="predicted"/>
<dbReference type="RefSeq" id="WP_188815483.1">
    <property type="nucleotide sequence ID" value="NZ_BMHT01000007.1"/>
</dbReference>
<reference evidence="3" key="1">
    <citation type="journal article" date="2019" name="Int. J. Syst. Evol. Microbiol.">
        <title>The Global Catalogue of Microorganisms (GCM) 10K type strain sequencing project: providing services to taxonomists for standard genome sequencing and annotation.</title>
        <authorList>
            <consortium name="The Broad Institute Genomics Platform"/>
            <consortium name="The Broad Institute Genome Sequencing Center for Infectious Disease"/>
            <person name="Wu L."/>
            <person name="Ma J."/>
        </authorList>
    </citation>
    <scope>NUCLEOTIDE SEQUENCE [LARGE SCALE GENOMIC DNA]</scope>
    <source>
        <strain evidence="3">CGMCC 1.15197</strain>
    </source>
</reference>
<feature type="transmembrane region" description="Helical" evidence="1">
    <location>
        <begin position="33"/>
        <end position="53"/>
    </location>
</feature>
<dbReference type="Proteomes" id="UP000632273">
    <property type="component" value="Unassembled WGS sequence"/>
</dbReference>
<feature type="transmembrane region" description="Helical" evidence="1">
    <location>
        <begin position="65"/>
        <end position="87"/>
    </location>
</feature>
<keyword evidence="1" id="KW-1133">Transmembrane helix</keyword>
<protein>
    <submittedName>
        <fullName evidence="2">Uncharacterized protein</fullName>
    </submittedName>
</protein>
<keyword evidence="1" id="KW-0472">Membrane</keyword>
<dbReference type="EMBL" id="BMHT01000007">
    <property type="protein sequence ID" value="GGF21467.1"/>
    <property type="molecule type" value="Genomic_DNA"/>
</dbReference>
<feature type="transmembrane region" description="Helical" evidence="1">
    <location>
        <begin position="9"/>
        <end position="27"/>
    </location>
</feature>
<evidence type="ECO:0000313" key="3">
    <source>
        <dbReference type="Proteomes" id="UP000632273"/>
    </source>
</evidence>
<keyword evidence="1" id="KW-0812">Transmembrane</keyword>
<name>A0ABQ1UM65_9BACT</name>
<evidence type="ECO:0000313" key="2">
    <source>
        <dbReference type="EMBL" id="GGF21467.1"/>
    </source>
</evidence>
<organism evidence="2 3">
    <name type="scientific">Hymenobacter cavernae</name>
    <dbReference type="NCBI Taxonomy" id="2044852"/>
    <lineage>
        <taxon>Bacteria</taxon>
        <taxon>Pseudomonadati</taxon>
        <taxon>Bacteroidota</taxon>
        <taxon>Cytophagia</taxon>
        <taxon>Cytophagales</taxon>
        <taxon>Hymenobacteraceae</taxon>
        <taxon>Hymenobacter</taxon>
    </lineage>
</organism>
<keyword evidence="3" id="KW-1185">Reference proteome</keyword>
<gene>
    <name evidence="2" type="ORF">GCM10011383_36410</name>
</gene>
<sequence length="88" mass="9507">MESFTKRVLVFNLLILIGTAAFLRLIMRGSEASLGFVISMAFAILLLVFLNLIGAAFSKGHSKDFMLGALLVLLIGFGTCFGVSATYR</sequence>
<comment type="caution">
    <text evidence="2">The sequence shown here is derived from an EMBL/GenBank/DDBJ whole genome shotgun (WGS) entry which is preliminary data.</text>
</comment>
<accession>A0ABQ1UM65</accession>
<evidence type="ECO:0000256" key="1">
    <source>
        <dbReference type="SAM" id="Phobius"/>
    </source>
</evidence>